<sequence length="114" mass="12553">MIPSRASRSRRVLFEAAKSLSSSTSTTQIELQRARAAISRMLAMPAVYSKMQNANVSECIRDRSELDMLGRMIDRFLVKLKNSKTAYKNACGDASNCIICSMGTSSGVSRCSLY</sequence>
<keyword evidence="2" id="KW-1185">Reference proteome</keyword>
<accession>A0A016W3S7</accession>
<organism evidence="1 2">
    <name type="scientific">Ancylostoma ceylanicum</name>
    <dbReference type="NCBI Taxonomy" id="53326"/>
    <lineage>
        <taxon>Eukaryota</taxon>
        <taxon>Metazoa</taxon>
        <taxon>Ecdysozoa</taxon>
        <taxon>Nematoda</taxon>
        <taxon>Chromadorea</taxon>
        <taxon>Rhabditida</taxon>
        <taxon>Rhabditina</taxon>
        <taxon>Rhabditomorpha</taxon>
        <taxon>Strongyloidea</taxon>
        <taxon>Ancylostomatidae</taxon>
        <taxon>Ancylostomatinae</taxon>
        <taxon>Ancylostoma</taxon>
    </lineage>
</organism>
<reference evidence="2" key="1">
    <citation type="journal article" date="2015" name="Nat. Genet.">
        <title>The genome and transcriptome of the zoonotic hookworm Ancylostoma ceylanicum identify infection-specific gene families.</title>
        <authorList>
            <person name="Schwarz E.M."/>
            <person name="Hu Y."/>
            <person name="Antoshechkin I."/>
            <person name="Miller M.M."/>
            <person name="Sternberg P.W."/>
            <person name="Aroian R.V."/>
        </authorList>
    </citation>
    <scope>NUCLEOTIDE SEQUENCE</scope>
    <source>
        <strain evidence="2">HY135</strain>
    </source>
</reference>
<dbReference type="AlphaFoldDB" id="A0A016W3S7"/>
<comment type="caution">
    <text evidence="1">The sequence shown here is derived from an EMBL/GenBank/DDBJ whole genome shotgun (WGS) entry which is preliminary data.</text>
</comment>
<evidence type="ECO:0000313" key="1">
    <source>
        <dbReference type="EMBL" id="EYC34484.1"/>
    </source>
</evidence>
<protein>
    <submittedName>
        <fullName evidence="1">Uncharacterized protein</fullName>
    </submittedName>
</protein>
<dbReference type="EMBL" id="JARK01001337">
    <property type="protein sequence ID" value="EYC34484.1"/>
    <property type="molecule type" value="Genomic_DNA"/>
</dbReference>
<proteinExistence type="predicted"/>
<dbReference type="Proteomes" id="UP000024635">
    <property type="component" value="Unassembled WGS sequence"/>
</dbReference>
<gene>
    <name evidence="1" type="primary">Acey_s0001.g437</name>
    <name evidence="1" type="ORF">Y032_0001g437</name>
</gene>
<name>A0A016W3S7_9BILA</name>
<evidence type="ECO:0000313" key="2">
    <source>
        <dbReference type="Proteomes" id="UP000024635"/>
    </source>
</evidence>
<dbReference type="OrthoDB" id="5867790at2759"/>